<dbReference type="KEGG" id="tin:Tint_1920"/>
<gene>
    <name evidence="1" type="ordered locus">Tint_1920</name>
</gene>
<dbReference type="AlphaFoldDB" id="D5X2D8"/>
<proteinExistence type="predicted"/>
<evidence type="ECO:0000313" key="1">
    <source>
        <dbReference type="EMBL" id="ADG31284.1"/>
    </source>
</evidence>
<sequence>MDNAICNEGTANLGLHITHSADLEQARWLVQTAGAQTARNA</sequence>
<protein>
    <submittedName>
        <fullName evidence="1">Uncharacterized protein</fullName>
    </submittedName>
</protein>
<dbReference type="HOGENOM" id="CLU_3278009_0_0_4"/>
<accession>D5X2D8</accession>
<name>D5X2D8_THIK1</name>
<organism evidence="1">
    <name type="scientific">Thiomonas intermedia (strain K12)</name>
    <name type="common">Thiobacillus intermedius</name>
    <dbReference type="NCBI Taxonomy" id="75379"/>
    <lineage>
        <taxon>Bacteria</taxon>
        <taxon>Pseudomonadati</taxon>
        <taxon>Pseudomonadota</taxon>
        <taxon>Betaproteobacteria</taxon>
        <taxon>Burkholderiales</taxon>
        <taxon>Thiomonas</taxon>
    </lineage>
</organism>
<reference evidence="1" key="1">
    <citation type="submission" date="2010-04" db="EMBL/GenBank/DDBJ databases">
        <title>Complete sequence of Thiomonas intermedia K12.</title>
        <authorList>
            <consortium name="US DOE Joint Genome Institute"/>
            <person name="Lucas S."/>
            <person name="Copeland A."/>
            <person name="Lapidus A."/>
            <person name="Cheng J.-F."/>
            <person name="Bruce D."/>
            <person name="Goodwin L."/>
            <person name="Pitluck S."/>
            <person name="Davenport K."/>
            <person name="Detter J.C."/>
            <person name="Han C."/>
            <person name="Tapia R."/>
            <person name="Land M."/>
            <person name="Hauser L."/>
            <person name="Kyrpides N."/>
            <person name="Ovchinnikova G."/>
            <person name="Kerfeld C.A."/>
            <person name="Cannon G.C."/>
            <person name="Heinhorst S."/>
            <person name="Woyke T."/>
        </authorList>
    </citation>
    <scope>NUCLEOTIDE SEQUENCE [LARGE SCALE GENOMIC DNA]</scope>
    <source>
        <strain evidence="1">K12</strain>
    </source>
</reference>
<dbReference type="EMBL" id="CP002021">
    <property type="protein sequence ID" value="ADG31284.1"/>
    <property type="molecule type" value="Genomic_DNA"/>
</dbReference>